<accession>A0A8R7PRM4</accession>
<sequence length="64" mass="7804">MKLSQRQTCMPIRKFPYRSKIAIEKQREKKKSEGFQIQKEEGNKIRRIEKERSCRWIHGRTNSP</sequence>
<dbReference type="AlphaFoldDB" id="A0A8R7PRM4"/>
<keyword evidence="2" id="KW-1185">Reference proteome</keyword>
<proteinExistence type="predicted"/>
<reference evidence="2" key="1">
    <citation type="journal article" date="2013" name="Nature">
        <title>Draft genome of the wheat A-genome progenitor Triticum urartu.</title>
        <authorList>
            <person name="Ling H.Q."/>
            <person name="Zhao S."/>
            <person name="Liu D."/>
            <person name="Wang J."/>
            <person name="Sun H."/>
            <person name="Zhang C."/>
            <person name="Fan H."/>
            <person name="Li D."/>
            <person name="Dong L."/>
            <person name="Tao Y."/>
            <person name="Gao C."/>
            <person name="Wu H."/>
            <person name="Li Y."/>
            <person name="Cui Y."/>
            <person name="Guo X."/>
            <person name="Zheng S."/>
            <person name="Wang B."/>
            <person name="Yu K."/>
            <person name="Liang Q."/>
            <person name="Yang W."/>
            <person name="Lou X."/>
            <person name="Chen J."/>
            <person name="Feng M."/>
            <person name="Jian J."/>
            <person name="Zhang X."/>
            <person name="Luo G."/>
            <person name="Jiang Y."/>
            <person name="Liu J."/>
            <person name="Wang Z."/>
            <person name="Sha Y."/>
            <person name="Zhang B."/>
            <person name="Wu H."/>
            <person name="Tang D."/>
            <person name="Shen Q."/>
            <person name="Xue P."/>
            <person name="Zou S."/>
            <person name="Wang X."/>
            <person name="Liu X."/>
            <person name="Wang F."/>
            <person name="Yang Y."/>
            <person name="An X."/>
            <person name="Dong Z."/>
            <person name="Zhang K."/>
            <person name="Zhang X."/>
            <person name="Luo M.C."/>
            <person name="Dvorak J."/>
            <person name="Tong Y."/>
            <person name="Wang J."/>
            <person name="Yang H."/>
            <person name="Li Z."/>
            <person name="Wang D."/>
            <person name="Zhang A."/>
            <person name="Wang J."/>
        </authorList>
    </citation>
    <scope>NUCLEOTIDE SEQUENCE</scope>
    <source>
        <strain evidence="2">cv. G1812</strain>
    </source>
</reference>
<dbReference type="Gramene" id="TuG1812G0300002062.01.T01">
    <property type="protein sequence ID" value="TuG1812G0300002062.01.T01.cds295449"/>
    <property type="gene ID" value="TuG1812G0300002062.01"/>
</dbReference>
<name>A0A8R7PRM4_TRIUA</name>
<dbReference type="EnsemblPlants" id="TuG1812G0300002062.01.T01">
    <property type="protein sequence ID" value="TuG1812G0300002062.01.T01.cds295449"/>
    <property type="gene ID" value="TuG1812G0300002062.01"/>
</dbReference>
<evidence type="ECO:0000313" key="2">
    <source>
        <dbReference type="Proteomes" id="UP000015106"/>
    </source>
</evidence>
<dbReference type="Proteomes" id="UP000015106">
    <property type="component" value="Chromosome 3"/>
</dbReference>
<reference evidence="1" key="3">
    <citation type="submission" date="2022-06" db="UniProtKB">
        <authorList>
            <consortium name="EnsemblPlants"/>
        </authorList>
    </citation>
    <scope>IDENTIFICATION</scope>
</reference>
<organism evidence="1 2">
    <name type="scientific">Triticum urartu</name>
    <name type="common">Red wild einkorn</name>
    <name type="synonym">Crithodium urartu</name>
    <dbReference type="NCBI Taxonomy" id="4572"/>
    <lineage>
        <taxon>Eukaryota</taxon>
        <taxon>Viridiplantae</taxon>
        <taxon>Streptophyta</taxon>
        <taxon>Embryophyta</taxon>
        <taxon>Tracheophyta</taxon>
        <taxon>Spermatophyta</taxon>
        <taxon>Magnoliopsida</taxon>
        <taxon>Liliopsida</taxon>
        <taxon>Poales</taxon>
        <taxon>Poaceae</taxon>
        <taxon>BOP clade</taxon>
        <taxon>Pooideae</taxon>
        <taxon>Triticodae</taxon>
        <taxon>Triticeae</taxon>
        <taxon>Triticinae</taxon>
        <taxon>Triticum</taxon>
    </lineage>
</organism>
<reference evidence="1" key="2">
    <citation type="submission" date="2018-03" db="EMBL/GenBank/DDBJ databases">
        <title>The Triticum urartu genome reveals the dynamic nature of wheat genome evolution.</title>
        <authorList>
            <person name="Ling H."/>
            <person name="Ma B."/>
            <person name="Shi X."/>
            <person name="Liu H."/>
            <person name="Dong L."/>
            <person name="Sun H."/>
            <person name="Cao Y."/>
            <person name="Gao Q."/>
            <person name="Zheng S."/>
            <person name="Li Y."/>
            <person name="Yu Y."/>
            <person name="Du H."/>
            <person name="Qi M."/>
            <person name="Li Y."/>
            <person name="Yu H."/>
            <person name="Cui Y."/>
            <person name="Wang N."/>
            <person name="Chen C."/>
            <person name="Wu H."/>
            <person name="Zhao Y."/>
            <person name="Zhang J."/>
            <person name="Li Y."/>
            <person name="Zhou W."/>
            <person name="Zhang B."/>
            <person name="Hu W."/>
            <person name="Eijk M."/>
            <person name="Tang J."/>
            <person name="Witsenboer H."/>
            <person name="Zhao S."/>
            <person name="Li Z."/>
            <person name="Zhang A."/>
            <person name="Wang D."/>
            <person name="Liang C."/>
        </authorList>
    </citation>
    <scope>NUCLEOTIDE SEQUENCE [LARGE SCALE GENOMIC DNA]</scope>
    <source>
        <strain evidence="1">cv. G1812</strain>
    </source>
</reference>
<evidence type="ECO:0000313" key="1">
    <source>
        <dbReference type="EnsemblPlants" id="TuG1812G0300002062.01.T01.cds295449"/>
    </source>
</evidence>
<protein>
    <submittedName>
        <fullName evidence="1">Uncharacterized protein</fullName>
    </submittedName>
</protein>